<dbReference type="CDD" id="cd01038">
    <property type="entry name" value="Endonuclease_DUF559"/>
    <property type="match status" value="1"/>
</dbReference>
<dbReference type="PATRIC" id="fig|271065.3.peg.2133"/>
<evidence type="ECO:0000313" key="4">
    <source>
        <dbReference type="Proteomes" id="UP000008315"/>
    </source>
</evidence>
<reference evidence="4" key="1">
    <citation type="journal article" date="2012" name="J. Bacteriol.">
        <title>Genome sequence of the haloalkaliphilic methanotrophic bacterium Methylomicrobium alcaliphilum 20Z.</title>
        <authorList>
            <person name="Vuilleumier S."/>
            <person name="Khmelenina V.N."/>
            <person name="Bringel F."/>
            <person name="Reshetnikov A.S."/>
            <person name="Lajus A."/>
            <person name="Mangenot S."/>
            <person name="Rouy Z."/>
            <person name="Op den Camp H.J."/>
            <person name="Jetten M.S."/>
            <person name="Dispirito A.A."/>
            <person name="Dunfield P."/>
            <person name="Klotz M.G."/>
            <person name="Semrau J.D."/>
            <person name="Stein L.Y."/>
            <person name="Barbe V."/>
            <person name="Medigue C."/>
            <person name="Trotsenko Y.A."/>
            <person name="Kalyuzhnaya M.G."/>
        </authorList>
    </citation>
    <scope>NUCLEOTIDE SEQUENCE [LARGE SCALE GENOMIC DNA]</scope>
    <source>
        <strain evidence="4">DSM 19304 / NCIMB 14124 / VKM B-2133 / 20Z</strain>
    </source>
</reference>
<dbReference type="STRING" id="1091494.MEALZ_2075"/>
<feature type="domain" description="DUF559" evidence="2">
    <location>
        <begin position="17"/>
        <end position="118"/>
    </location>
</feature>
<gene>
    <name evidence="3" type="ordered locus">MEALZ_2075</name>
</gene>
<dbReference type="Gene3D" id="3.40.960.10">
    <property type="entry name" value="VSR Endonuclease"/>
    <property type="match status" value="1"/>
</dbReference>
<keyword evidence="4" id="KW-1185">Reference proteome</keyword>
<dbReference type="AlphaFoldDB" id="G4T426"/>
<evidence type="ECO:0000259" key="2">
    <source>
        <dbReference type="Pfam" id="PF04480"/>
    </source>
</evidence>
<dbReference type="InterPro" id="IPR011335">
    <property type="entry name" value="Restrct_endonuc-II-like"/>
</dbReference>
<dbReference type="InterPro" id="IPR047216">
    <property type="entry name" value="Endonuclease_DUF559_bact"/>
</dbReference>
<dbReference type="SUPFAM" id="SSF52980">
    <property type="entry name" value="Restriction endonuclease-like"/>
    <property type="match status" value="1"/>
</dbReference>
<dbReference type="EMBL" id="FO082060">
    <property type="protein sequence ID" value="CCE23761.1"/>
    <property type="molecule type" value="Genomic_DNA"/>
</dbReference>
<feature type="region of interest" description="Disordered" evidence="1">
    <location>
        <begin position="126"/>
        <end position="196"/>
    </location>
</feature>
<organism evidence="3 4">
    <name type="scientific">Methylotuvimicrobium alcaliphilum (strain DSM 19304 / NCIMB 14124 / VKM B-2133 / 20Z)</name>
    <name type="common">Methylomicrobium alcaliphilum</name>
    <dbReference type="NCBI Taxonomy" id="1091494"/>
    <lineage>
        <taxon>Bacteria</taxon>
        <taxon>Pseudomonadati</taxon>
        <taxon>Pseudomonadota</taxon>
        <taxon>Gammaproteobacteria</taxon>
        <taxon>Methylococcales</taxon>
        <taxon>Methylococcaceae</taxon>
        <taxon>Methylotuvimicrobium</taxon>
    </lineage>
</organism>
<dbReference type="PANTHER" id="PTHR38590">
    <property type="entry name" value="BLL0828 PROTEIN"/>
    <property type="match status" value="1"/>
</dbReference>
<evidence type="ECO:0000256" key="1">
    <source>
        <dbReference type="SAM" id="MobiDB-lite"/>
    </source>
</evidence>
<name>G4T426_META2</name>
<proteinExistence type="predicted"/>
<dbReference type="PANTHER" id="PTHR38590:SF1">
    <property type="entry name" value="BLL0828 PROTEIN"/>
    <property type="match status" value="1"/>
</dbReference>
<dbReference type="KEGG" id="mah:MEALZ_2075"/>
<dbReference type="HOGENOM" id="CLU_1388803_0_0_6"/>
<protein>
    <recommendedName>
        <fullName evidence="2">DUF559 domain-containing protein</fullName>
    </recommendedName>
</protein>
<dbReference type="Pfam" id="PF04480">
    <property type="entry name" value="DUF559"/>
    <property type="match status" value="1"/>
</dbReference>
<evidence type="ECO:0000313" key="3">
    <source>
        <dbReference type="EMBL" id="CCE23761.1"/>
    </source>
</evidence>
<dbReference type="Proteomes" id="UP000008315">
    <property type="component" value="Chromosome"/>
</dbReference>
<sequence length="196" mass="21927">MVKSEETIFNLPQYRDRRADLRKNPTEPEKRFWQAVRGKQLGVKFRRQHGIGHYIVDFYCPEWQLVVELDGDSHFHPEAQTADTKRDSYLQSLGLRGLRFTNQEVMQNLEGVLMKVLECNPTPALPLPGEGAPPTSDFSLPGKVEGPTSTFPLSEKGENSSQFEGRNREGAISSPCEGGGWEGVAQTNAEATDAHR</sequence>
<dbReference type="RefSeq" id="WP_014148551.1">
    <property type="nucleotide sequence ID" value="NC_016112.1"/>
</dbReference>
<dbReference type="InterPro" id="IPR007569">
    <property type="entry name" value="DUF559"/>
</dbReference>
<accession>G4T426</accession>